<dbReference type="AlphaFoldDB" id="A0A0U1M2Z1"/>
<dbReference type="Pfam" id="PF26335">
    <property type="entry name" value="ARB_00930_C"/>
    <property type="match status" value="1"/>
</dbReference>
<dbReference type="STRING" id="28573.A0A0U1M2Z1"/>
<evidence type="ECO:0000313" key="3">
    <source>
        <dbReference type="EMBL" id="CRG89351.1"/>
    </source>
</evidence>
<dbReference type="Gene3D" id="3.40.710.10">
    <property type="entry name" value="DD-peptidase/beta-lactamase superfamily"/>
    <property type="match status" value="1"/>
</dbReference>
<dbReference type="InterPro" id="IPR012338">
    <property type="entry name" value="Beta-lactam/transpept-like"/>
</dbReference>
<proteinExistence type="predicted"/>
<dbReference type="OMA" id="WINDSVD"/>
<dbReference type="SUPFAM" id="SSF56601">
    <property type="entry name" value="beta-lactamase/transpeptidase-like"/>
    <property type="match status" value="1"/>
</dbReference>
<feature type="domain" description="Beta-lactamase-like ARB-00930-like C-terminal" evidence="2">
    <location>
        <begin position="429"/>
        <end position="566"/>
    </location>
</feature>
<protein>
    <submittedName>
        <fullName evidence="3">Uncharacterized protein</fullName>
    </submittedName>
</protein>
<evidence type="ECO:0000259" key="2">
    <source>
        <dbReference type="Pfam" id="PF26335"/>
    </source>
</evidence>
<dbReference type="Proteomes" id="UP000054383">
    <property type="component" value="Unassembled WGS sequence"/>
</dbReference>
<keyword evidence="4" id="KW-1185">Reference proteome</keyword>
<accession>A0A0U1M2Z1</accession>
<dbReference type="InterPro" id="IPR058664">
    <property type="entry name" value="ARB_00930-like_C"/>
</dbReference>
<reference evidence="3 4" key="1">
    <citation type="submission" date="2015-04" db="EMBL/GenBank/DDBJ databases">
        <authorList>
            <person name="Syromyatnikov M.Y."/>
            <person name="Popov V.N."/>
        </authorList>
    </citation>
    <scope>NUCLEOTIDE SEQUENCE [LARGE SCALE GENOMIC DNA]</scope>
    <source>
        <strain evidence="3">WF-38-12</strain>
    </source>
</reference>
<dbReference type="PANTHER" id="PTHR22935:SF97">
    <property type="entry name" value="BETA-LACTAMASE-RELATED DOMAIN-CONTAINING PROTEIN"/>
    <property type="match status" value="1"/>
</dbReference>
<dbReference type="InterPro" id="IPR001466">
    <property type="entry name" value="Beta-lactam-related"/>
</dbReference>
<organism evidence="3 4">
    <name type="scientific">Talaromyces islandicus</name>
    <name type="common">Penicillium islandicum</name>
    <dbReference type="NCBI Taxonomy" id="28573"/>
    <lineage>
        <taxon>Eukaryota</taxon>
        <taxon>Fungi</taxon>
        <taxon>Dikarya</taxon>
        <taxon>Ascomycota</taxon>
        <taxon>Pezizomycotina</taxon>
        <taxon>Eurotiomycetes</taxon>
        <taxon>Eurotiomycetidae</taxon>
        <taxon>Eurotiales</taxon>
        <taxon>Trichocomaceae</taxon>
        <taxon>Talaromyces</taxon>
        <taxon>Talaromyces sect. Islandici</taxon>
    </lineage>
</organism>
<dbReference type="EMBL" id="CVMT01000006">
    <property type="protein sequence ID" value="CRG89351.1"/>
    <property type="molecule type" value="Genomic_DNA"/>
</dbReference>
<name>A0A0U1M2Z1_TALIS</name>
<gene>
    <name evidence="3" type="ORF">PISL3812_06387</name>
</gene>
<dbReference type="PANTHER" id="PTHR22935">
    <property type="entry name" value="PENICILLIN-BINDING PROTEIN"/>
    <property type="match status" value="1"/>
</dbReference>
<sequence length="570" mass="61586">MKSIYTLIPLFGAVGAKSLNYCPLLGAVYSTPKTLCKDAAFQEAKHNISLSLDAIVAGKSSLLGSTYVSDTTSLSVQIWSTSDSKPEFEYYYTSPLTKNARVGVTEVNEDTVFRIGSASKLWTVLLLLIENGDAVLSDRVVKWVPELAAAAKEIGRDFDRINHVDWNEVTLFELASQLSGVARDYAFGDLATLGLDLTQDGFPQLSKVPPCGNLQVGACNRTQYLQGILQAHPTFPTAHTPSYSNANFQILAYALEAMTNETYDTLLSRDLIKPLGLEHLTSTAPADKYGIIPWDAATSYWALNSGDEAPAGGLYASTKDMVTLGRAVLNNTLLSPALTRRWMKPAAHMGSLTASVGAPWEIFTIPTSRAVDVYTKSGDLCSYSSMTALSPDHGVGFTILAAGNHTTAVVQTLTQAMMEILVPALDAAAKEEAVLRFTGTYAHNNNNRSNYSITITTDGGPGLKVEEWINDSVDVIDTIQALEGYSSEPSVRMYPTGLESSGQVSFVAIIQQLESASRQVPCTTWYMVDSQVYGNVGVDEFLFQVDGQGDVVALSPRTLRTVLPKVSSKM</sequence>
<dbReference type="InterPro" id="IPR051478">
    <property type="entry name" value="Beta-lactamase-like_AB/R"/>
</dbReference>
<evidence type="ECO:0000313" key="4">
    <source>
        <dbReference type="Proteomes" id="UP000054383"/>
    </source>
</evidence>
<dbReference type="Pfam" id="PF00144">
    <property type="entry name" value="Beta-lactamase"/>
    <property type="match status" value="1"/>
</dbReference>
<evidence type="ECO:0000259" key="1">
    <source>
        <dbReference type="Pfam" id="PF00144"/>
    </source>
</evidence>
<dbReference type="OrthoDB" id="10250282at2759"/>
<feature type="domain" description="Beta-lactamase-related" evidence="1">
    <location>
        <begin position="105"/>
        <end position="417"/>
    </location>
</feature>